<dbReference type="OrthoDB" id="74360at2759"/>
<sequence>MPVISERPYTADDIRDYPQCAPQPLKIIHVGAGASGLLFAHKAEKLLKNYELICYDKNDAIGGTWYENRYPGCACDIPAHTYTFPFEPNPEWSGYYSYSDEIQTYMLNFAKKYGVEKYIQLSTEVVAATWDETPSKWTVELKRRDGSTFTDTCDVLVNGTGTVNKWKWSAIDGLHDFQGTLAHSANWDRSIDWKGKTVAVIGTGSSSIQMVPKLQETAAHVTVFTRNQTYIATPFAQTHVHGEGEAEFRADPEYLLNYRREVERSIVSLFRVFLRGTEESAMAKKHLQEDMAKRLGDRDDLKKRFIPEWSPGCRRLTPGEGYLEARIQDNMTCVFDDIVKVTPQGILTADGTERKCDILACAMGFHVAFLPHFRITGLGGQVMQDQETPNVYSSVAAPGFPNYFAVNGPRGNWGQGCILPSHEVHIGYMLQCCKKMQEDGVRWGDAQAGRHHPDEPVHGCVAYQAQRLGRGLPVVTLTQDNKLNGRVYIWPGSLFHHMKYMKRPRFEHYEMQYCDPTNVFAFLGNGLTITEEKFGPKDLPVPYIRLNEDEEWDIE</sequence>
<evidence type="ECO:0000256" key="5">
    <source>
        <dbReference type="ARBA" id="ARBA00023002"/>
    </source>
</evidence>
<protein>
    <recommendedName>
        <fullName evidence="8">L-ornithine N(5)-oxygenase</fullName>
    </recommendedName>
</protein>
<evidence type="ECO:0000256" key="3">
    <source>
        <dbReference type="ARBA" id="ARBA00022630"/>
    </source>
</evidence>
<dbReference type="GO" id="GO:0050661">
    <property type="term" value="F:NADP binding"/>
    <property type="evidence" value="ECO:0007669"/>
    <property type="project" value="InterPro"/>
</dbReference>
<evidence type="ECO:0000313" key="7">
    <source>
        <dbReference type="Proteomes" id="UP000030678"/>
    </source>
</evidence>
<dbReference type="GeneID" id="19987285"/>
<keyword evidence="5" id="KW-0560">Oxidoreductase</keyword>
<dbReference type="InterPro" id="IPR020946">
    <property type="entry name" value="Flavin_mOase-like"/>
</dbReference>
<organism evidence="6 7">
    <name type="scientific">Cladophialophora carrionii CBS 160.54</name>
    <dbReference type="NCBI Taxonomy" id="1279043"/>
    <lineage>
        <taxon>Eukaryota</taxon>
        <taxon>Fungi</taxon>
        <taxon>Dikarya</taxon>
        <taxon>Ascomycota</taxon>
        <taxon>Pezizomycotina</taxon>
        <taxon>Eurotiomycetes</taxon>
        <taxon>Chaetothyriomycetidae</taxon>
        <taxon>Chaetothyriales</taxon>
        <taxon>Herpotrichiellaceae</taxon>
        <taxon>Cladophialophora</taxon>
    </lineage>
</organism>
<proteinExistence type="inferred from homology"/>
<keyword evidence="4" id="KW-0274">FAD</keyword>
<name>V9CYQ9_9EURO</name>
<dbReference type="InterPro" id="IPR036188">
    <property type="entry name" value="FAD/NAD-bd_sf"/>
</dbReference>
<dbReference type="GO" id="GO:0050660">
    <property type="term" value="F:flavin adenine dinucleotide binding"/>
    <property type="evidence" value="ECO:0007669"/>
    <property type="project" value="InterPro"/>
</dbReference>
<comment type="cofactor">
    <cofactor evidence="1">
        <name>FAD</name>
        <dbReference type="ChEBI" id="CHEBI:57692"/>
    </cofactor>
</comment>
<comment type="similarity">
    <text evidence="2">Belongs to the FAD-binding monooxygenase family.</text>
</comment>
<dbReference type="HOGENOM" id="CLU_006937_6_1_1"/>
<reference evidence="6 7" key="1">
    <citation type="submission" date="2013-03" db="EMBL/GenBank/DDBJ databases">
        <title>The Genome Sequence of Cladophialophora carrionii CBS 160.54.</title>
        <authorList>
            <consortium name="The Broad Institute Genomics Platform"/>
            <person name="Cuomo C."/>
            <person name="de Hoog S."/>
            <person name="Gorbushina A."/>
            <person name="Walker B."/>
            <person name="Young S.K."/>
            <person name="Zeng Q."/>
            <person name="Gargeya S."/>
            <person name="Fitzgerald M."/>
            <person name="Haas B."/>
            <person name="Abouelleil A."/>
            <person name="Allen A.W."/>
            <person name="Alvarado L."/>
            <person name="Arachchi H.M."/>
            <person name="Berlin A.M."/>
            <person name="Chapman S.B."/>
            <person name="Gainer-Dewar J."/>
            <person name="Goldberg J."/>
            <person name="Griggs A."/>
            <person name="Gujja S."/>
            <person name="Hansen M."/>
            <person name="Howarth C."/>
            <person name="Imamovic A."/>
            <person name="Ireland A."/>
            <person name="Larimer J."/>
            <person name="McCowan C."/>
            <person name="Murphy C."/>
            <person name="Pearson M."/>
            <person name="Poon T.W."/>
            <person name="Priest M."/>
            <person name="Roberts A."/>
            <person name="Saif S."/>
            <person name="Shea T."/>
            <person name="Sisk P."/>
            <person name="Sykes S."/>
            <person name="Wortman J."/>
            <person name="Nusbaum C."/>
            <person name="Birren B."/>
        </authorList>
    </citation>
    <scope>NUCLEOTIDE SEQUENCE [LARGE SCALE GENOMIC DNA]</scope>
    <source>
        <strain evidence="6 7">CBS 160.54</strain>
    </source>
</reference>
<dbReference type="Proteomes" id="UP000030678">
    <property type="component" value="Unassembled WGS sequence"/>
</dbReference>
<dbReference type="RefSeq" id="XP_008731321.1">
    <property type="nucleotide sequence ID" value="XM_008733099.1"/>
</dbReference>
<keyword evidence="3" id="KW-0285">Flavoprotein</keyword>
<dbReference type="AlphaFoldDB" id="V9CYQ9"/>
<evidence type="ECO:0008006" key="8">
    <source>
        <dbReference type="Google" id="ProtNLM"/>
    </source>
</evidence>
<dbReference type="EMBL" id="KB822709">
    <property type="protein sequence ID" value="ETI19779.1"/>
    <property type="molecule type" value="Genomic_DNA"/>
</dbReference>
<accession>V9CYQ9</accession>
<dbReference type="SUPFAM" id="SSF51905">
    <property type="entry name" value="FAD/NAD(P)-binding domain"/>
    <property type="match status" value="2"/>
</dbReference>
<dbReference type="VEuPathDB" id="FungiDB:G647_08792"/>
<evidence type="ECO:0000256" key="1">
    <source>
        <dbReference type="ARBA" id="ARBA00001974"/>
    </source>
</evidence>
<evidence type="ECO:0000313" key="6">
    <source>
        <dbReference type="EMBL" id="ETI19779.1"/>
    </source>
</evidence>
<evidence type="ECO:0000256" key="2">
    <source>
        <dbReference type="ARBA" id="ARBA00010139"/>
    </source>
</evidence>
<gene>
    <name evidence="6" type="ORF">G647_08792</name>
</gene>
<dbReference type="PANTHER" id="PTHR42877">
    <property type="entry name" value="L-ORNITHINE N(5)-MONOOXYGENASE-RELATED"/>
    <property type="match status" value="1"/>
</dbReference>
<dbReference type="PANTHER" id="PTHR42877:SF8">
    <property type="entry name" value="MONOOXYGENASE"/>
    <property type="match status" value="1"/>
</dbReference>
<dbReference type="Pfam" id="PF00743">
    <property type="entry name" value="FMO-like"/>
    <property type="match status" value="1"/>
</dbReference>
<dbReference type="Gene3D" id="3.50.50.60">
    <property type="entry name" value="FAD/NAD(P)-binding domain"/>
    <property type="match status" value="2"/>
</dbReference>
<dbReference type="GO" id="GO:0004499">
    <property type="term" value="F:N,N-dimethylaniline monooxygenase activity"/>
    <property type="evidence" value="ECO:0007669"/>
    <property type="project" value="InterPro"/>
</dbReference>
<evidence type="ECO:0000256" key="4">
    <source>
        <dbReference type="ARBA" id="ARBA00022827"/>
    </source>
</evidence>
<dbReference type="InterPro" id="IPR051209">
    <property type="entry name" value="FAD-bind_Monooxygenase_sf"/>
</dbReference>